<name>A0A0F9FMK0_9ZZZZ</name>
<dbReference type="EMBL" id="LAZR01020825">
    <property type="protein sequence ID" value="KKL87473.1"/>
    <property type="molecule type" value="Genomic_DNA"/>
</dbReference>
<accession>A0A0F9FMK0</accession>
<keyword evidence="1" id="KW-0472">Membrane</keyword>
<feature type="non-terminal residue" evidence="2">
    <location>
        <position position="1"/>
    </location>
</feature>
<protein>
    <submittedName>
        <fullName evidence="2">Uncharacterized protein</fullName>
    </submittedName>
</protein>
<reference evidence="2" key="1">
    <citation type="journal article" date="2015" name="Nature">
        <title>Complex archaea that bridge the gap between prokaryotes and eukaryotes.</title>
        <authorList>
            <person name="Spang A."/>
            <person name="Saw J.H."/>
            <person name="Jorgensen S.L."/>
            <person name="Zaremba-Niedzwiedzka K."/>
            <person name="Martijn J."/>
            <person name="Lind A.E."/>
            <person name="van Eijk R."/>
            <person name="Schleper C."/>
            <person name="Guy L."/>
            <person name="Ettema T.J."/>
        </authorList>
    </citation>
    <scope>NUCLEOTIDE SEQUENCE</scope>
</reference>
<feature type="transmembrane region" description="Helical" evidence="1">
    <location>
        <begin position="61"/>
        <end position="84"/>
    </location>
</feature>
<evidence type="ECO:0000256" key="1">
    <source>
        <dbReference type="SAM" id="Phobius"/>
    </source>
</evidence>
<dbReference type="AlphaFoldDB" id="A0A0F9FMK0"/>
<keyword evidence="1" id="KW-1133">Transmembrane helix</keyword>
<sequence>RDDKISATHDAVIVMVKQVKDHNEALFGNRKPGLIRDVTLLQERQDQCPARKAETVEGKKLTIANVMIIVAIVTLLANVAFAILNYAK</sequence>
<organism evidence="2">
    <name type="scientific">marine sediment metagenome</name>
    <dbReference type="NCBI Taxonomy" id="412755"/>
    <lineage>
        <taxon>unclassified sequences</taxon>
        <taxon>metagenomes</taxon>
        <taxon>ecological metagenomes</taxon>
    </lineage>
</organism>
<evidence type="ECO:0000313" key="2">
    <source>
        <dbReference type="EMBL" id="KKL87473.1"/>
    </source>
</evidence>
<gene>
    <name evidence="2" type="ORF">LCGC14_1934400</name>
</gene>
<comment type="caution">
    <text evidence="2">The sequence shown here is derived from an EMBL/GenBank/DDBJ whole genome shotgun (WGS) entry which is preliminary data.</text>
</comment>
<keyword evidence="1" id="KW-0812">Transmembrane</keyword>
<proteinExistence type="predicted"/>